<comment type="caution">
    <text evidence="1">The sequence shown here is derived from an EMBL/GenBank/DDBJ whole genome shotgun (WGS) entry which is preliminary data.</text>
</comment>
<protein>
    <submittedName>
        <fullName evidence="1">Uncharacterized protein</fullName>
    </submittedName>
</protein>
<evidence type="ECO:0000313" key="1">
    <source>
        <dbReference type="EMBL" id="KAG5624635.1"/>
    </source>
</evidence>
<sequence length="292" mass="33370">MWNKYCKDKGHIGGRKEDLKFAKLCYKLGISLIKRSGGNLEKDILLCGLISGHNWEALLVLKEEIKHGGCLVVMAGYCNNSLLKLSLIHLSIVLELNLFGKLLEIFAWLSFPINQTSIDYGRLVESDGNFLPLIVETELQLMARESYTWSMRGPMADSLGYGHIRTMIRSHGVEELPQHAKAILQQDKEKTPNLRIRNKHYNAMQGRRLVDLNSGINPSGVQPVEENNQGLMRFVDVEVIATHTWIDIEHSSYQEEVSIWKVWSSLWEDSPATVTSEKLKFFSDIRVYYPFC</sequence>
<keyword evidence="2" id="KW-1185">Reference proteome</keyword>
<organism evidence="1 2">
    <name type="scientific">Solanum commersonii</name>
    <name type="common">Commerson's wild potato</name>
    <name type="synonym">Commerson's nightshade</name>
    <dbReference type="NCBI Taxonomy" id="4109"/>
    <lineage>
        <taxon>Eukaryota</taxon>
        <taxon>Viridiplantae</taxon>
        <taxon>Streptophyta</taxon>
        <taxon>Embryophyta</taxon>
        <taxon>Tracheophyta</taxon>
        <taxon>Spermatophyta</taxon>
        <taxon>Magnoliopsida</taxon>
        <taxon>eudicotyledons</taxon>
        <taxon>Gunneridae</taxon>
        <taxon>Pentapetalae</taxon>
        <taxon>asterids</taxon>
        <taxon>lamiids</taxon>
        <taxon>Solanales</taxon>
        <taxon>Solanaceae</taxon>
        <taxon>Solanoideae</taxon>
        <taxon>Solaneae</taxon>
        <taxon>Solanum</taxon>
    </lineage>
</organism>
<evidence type="ECO:0000313" key="2">
    <source>
        <dbReference type="Proteomes" id="UP000824120"/>
    </source>
</evidence>
<reference evidence="1 2" key="1">
    <citation type="submission" date="2020-09" db="EMBL/GenBank/DDBJ databases">
        <title>De no assembly of potato wild relative species, Solanum commersonii.</title>
        <authorList>
            <person name="Cho K."/>
        </authorList>
    </citation>
    <scope>NUCLEOTIDE SEQUENCE [LARGE SCALE GENOMIC DNA]</scope>
    <source>
        <strain evidence="1">LZ3.2</strain>
        <tissue evidence="1">Leaf</tissue>
    </source>
</reference>
<accession>A0A9J6AJY3</accession>
<dbReference type="AlphaFoldDB" id="A0A9J6AJY3"/>
<gene>
    <name evidence="1" type="ORF">H5410_009853</name>
</gene>
<name>A0A9J6AJY3_SOLCO</name>
<dbReference type="OrthoDB" id="10504625at2759"/>
<proteinExistence type="predicted"/>
<dbReference type="Proteomes" id="UP000824120">
    <property type="component" value="Chromosome 2"/>
</dbReference>
<dbReference type="EMBL" id="JACXVP010000002">
    <property type="protein sequence ID" value="KAG5624635.1"/>
    <property type="molecule type" value="Genomic_DNA"/>
</dbReference>